<sequence>MHRVSEGRSRAEIDSLTPQDVVADPEGLTPPFWQHVRLYGEVRPDVVKCLPPGGAVRAPRQGGPWWAIGMKNTNGVFSSSPGAAMVMTSGADTTVDPSSVLRSGPPPGRVRSDAR</sequence>
<name>A0ABV8FD95_9ACTN</name>
<dbReference type="EMBL" id="JBHSBC010000065">
    <property type="protein sequence ID" value="MFC3986656.1"/>
    <property type="molecule type" value="Genomic_DNA"/>
</dbReference>
<protein>
    <submittedName>
        <fullName evidence="2">Uncharacterized protein</fullName>
    </submittedName>
</protein>
<keyword evidence="3" id="KW-1185">Reference proteome</keyword>
<evidence type="ECO:0000313" key="3">
    <source>
        <dbReference type="Proteomes" id="UP001595698"/>
    </source>
</evidence>
<feature type="region of interest" description="Disordered" evidence="1">
    <location>
        <begin position="88"/>
        <end position="115"/>
    </location>
</feature>
<comment type="caution">
    <text evidence="2">The sequence shown here is derived from an EMBL/GenBank/DDBJ whole genome shotgun (WGS) entry which is preliminary data.</text>
</comment>
<feature type="compositionally biased region" description="Polar residues" evidence="1">
    <location>
        <begin position="90"/>
        <end position="101"/>
    </location>
</feature>
<organism evidence="2 3">
    <name type="scientific">Streptosporangium jomthongense</name>
    <dbReference type="NCBI Taxonomy" id="1193683"/>
    <lineage>
        <taxon>Bacteria</taxon>
        <taxon>Bacillati</taxon>
        <taxon>Actinomycetota</taxon>
        <taxon>Actinomycetes</taxon>
        <taxon>Streptosporangiales</taxon>
        <taxon>Streptosporangiaceae</taxon>
        <taxon>Streptosporangium</taxon>
    </lineage>
</organism>
<evidence type="ECO:0000256" key="1">
    <source>
        <dbReference type="SAM" id="MobiDB-lite"/>
    </source>
</evidence>
<proteinExistence type="predicted"/>
<accession>A0ABV8FD95</accession>
<dbReference type="Proteomes" id="UP001595698">
    <property type="component" value="Unassembled WGS sequence"/>
</dbReference>
<feature type="compositionally biased region" description="Basic and acidic residues" evidence="1">
    <location>
        <begin position="1"/>
        <end position="13"/>
    </location>
</feature>
<reference evidence="3" key="1">
    <citation type="journal article" date="2019" name="Int. J. Syst. Evol. Microbiol.">
        <title>The Global Catalogue of Microorganisms (GCM) 10K type strain sequencing project: providing services to taxonomists for standard genome sequencing and annotation.</title>
        <authorList>
            <consortium name="The Broad Institute Genomics Platform"/>
            <consortium name="The Broad Institute Genome Sequencing Center for Infectious Disease"/>
            <person name="Wu L."/>
            <person name="Ma J."/>
        </authorList>
    </citation>
    <scope>NUCLEOTIDE SEQUENCE [LARGE SCALE GENOMIC DNA]</scope>
    <source>
        <strain evidence="3">TBRC 7912</strain>
    </source>
</reference>
<evidence type="ECO:0000313" key="2">
    <source>
        <dbReference type="EMBL" id="MFC3986656.1"/>
    </source>
</evidence>
<gene>
    <name evidence="2" type="ORF">ACFOYY_41450</name>
</gene>
<feature type="region of interest" description="Disordered" evidence="1">
    <location>
        <begin position="1"/>
        <end position="26"/>
    </location>
</feature>